<protein>
    <submittedName>
        <fullName evidence="10">Branched-chain amino acid ABC transporter permease</fullName>
    </submittedName>
</protein>
<feature type="transmembrane region" description="Helical" evidence="9">
    <location>
        <begin position="92"/>
        <end position="110"/>
    </location>
</feature>
<organism evidence="10 11">
    <name type="scientific">Pseudolabrys taiwanensis</name>
    <dbReference type="NCBI Taxonomy" id="331696"/>
    <lineage>
        <taxon>Bacteria</taxon>
        <taxon>Pseudomonadati</taxon>
        <taxon>Pseudomonadota</taxon>
        <taxon>Alphaproteobacteria</taxon>
        <taxon>Hyphomicrobiales</taxon>
        <taxon>Xanthobacteraceae</taxon>
        <taxon>Pseudolabrys</taxon>
    </lineage>
</organism>
<evidence type="ECO:0000256" key="4">
    <source>
        <dbReference type="ARBA" id="ARBA00022692"/>
    </source>
</evidence>
<feature type="transmembrane region" description="Helical" evidence="9">
    <location>
        <begin position="322"/>
        <end position="343"/>
    </location>
</feature>
<sequence>MNTQFWIVQIFNGVSYGALLFLVGSGLSLIFGVMRIVNLSHGAYFLWGGYIALSVIWATGSWALSLPVAALAVALIGVAMERLFLRSAGLEWLRNAVIAVGIGVLVSLAINTRAPQIIGGVWPQFVLIAIVAALAAYALLSRIAVVPIENDVLRQVLLTVGFAFLFQQAALDIWGGNNMDINPPAELTRSVQIAGMYVPLYRVFMIAMAVVIGIALWLAMEKTRMGAAVRATVDDAQMARGIGIDTNRISMFIFALGAFLAALGGVIGGAFLGVYPGLDFEMLPLAFAVVIIGGMGSLGGAAIGALAVGLADNFGKALFPELSYFTLYAPMVLILAIKPVGLFGRE</sequence>
<evidence type="ECO:0000256" key="2">
    <source>
        <dbReference type="ARBA" id="ARBA00022448"/>
    </source>
</evidence>
<feature type="transmembrane region" description="Helical" evidence="9">
    <location>
        <begin position="122"/>
        <end position="140"/>
    </location>
</feature>
<keyword evidence="4 9" id="KW-0812">Transmembrane</keyword>
<feature type="transmembrane region" description="Helical" evidence="9">
    <location>
        <begin position="6"/>
        <end position="31"/>
    </location>
</feature>
<feature type="transmembrane region" description="Helical" evidence="9">
    <location>
        <begin position="152"/>
        <end position="170"/>
    </location>
</feature>
<dbReference type="CDD" id="cd06582">
    <property type="entry name" value="TM_PBP1_LivH_like"/>
    <property type="match status" value="1"/>
</dbReference>
<reference evidence="10 11" key="1">
    <citation type="submission" date="2018-07" db="EMBL/GenBank/DDBJ databases">
        <authorList>
            <person name="Quirk P.G."/>
            <person name="Krulwich T.A."/>
        </authorList>
    </citation>
    <scope>NUCLEOTIDE SEQUENCE [LARGE SCALE GENOMIC DNA]</scope>
    <source>
        <strain evidence="10 11">CC-BB4</strain>
    </source>
</reference>
<dbReference type="GO" id="GO:0006865">
    <property type="term" value="P:amino acid transport"/>
    <property type="evidence" value="ECO:0007669"/>
    <property type="project" value="UniProtKB-KW"/>
</dbReference>
<dbReference type="InterPro" id="IPR052157">
    <property type="entry name" value="BCAA_transport_permease"/>
</dbReference>
<keyword evidence="5" id="KW-0029">Amino-acid transport</keyword>
<dbReference type="AlphaFoldDB" id="A0A345ZWQ8"/>
<dbReference type="RefSeq" id="WP_115691734.1">
    <property type="nucleotide sequence ID" value="NZ_CP031417.1"/>
</dbReference>
<dbReference type="PANTHER" id="PTHR11795:SF442">
    <property type="entry name" value="ABC TRANSPORTER ATP-BINDING PROTEIN"/>
    <property type="match status" value="1"/>
</dbReference>
<feature type="transmembrane region" description="Helical" evidence="9">
    <location>
        <begin position="43"/>
        <end position="60"/>
    </location>
</feature>
<dbReference type="GO" id="GO:0022857">
    <property type="term" value="F:transmembrane transporter activity"/>
    <property type="evidence" value="ECO:0007669"/>
    <property type="project" value="InterPro"/>
</dbReference>
<dbReference type="Pfam" id="PF02653">
    <property type="entry name" value="BPD_transp_2"/>
    <property type="match status" value="2"/>
</dbReference>
<evidence type="ECO:0000313" key="11">
    <source>
        <dbReference type="Proteomes" id="UP000254889"/>
    </source>
</evidence>
<accession>A0A345ZWQ8</accession>
<dbReference type="OrthoDB" id="9807115at2"/>
<evidence type="ECO:0000256" key="6">
    <source>
        <dbReference type="ARBA" id="ARBA00022989"/>
    </source>
</evidence>
<evidence type="ECO:0000256" key="8">
    <source>
        <dbReference type="ARBA" id="ARBA00037998"/>
    </source>
</evidence>
<comment type="subcellular location">
    <subcellularLocation>
        <location evidence="1">Cell membrane</location>
        <topology evidence="1">Multi-pass membrane protein</topology>
    </subcellularLocation>
</comment>
<keyword evidence="11" id="KW-1185">Reference proteome</keyword>
<dbReference type="InterPro" id="IPR001851">
    <property type="entry name" value="ABC_transp_permease"/>
</dbReference>
<evidence type="ECO:0000313" key="10">
    <source>
        <dbReference type="EMBL" id="AXK81355.1"/>
    </source>
</evidence>
<dbReference type="GO" id="GO:0005886">
    <property type="term" value="C:plasma membrane"/>
    <property type="evidence" value="ECO:0007669"/>
    <property type="project" value="UniProtKB-SubCell"/>
</dbReference>
<evidence type="ECO:0000256" key="5">
    <source>
        <dbReference type="ARBA" id="ARBA00022970"/>
    </source>
</evidence>
<name>A0A345ZWQ8_9HYPH</name>
<evidence type="ECO:0000256" key="9">
    <source>
        <dbReference type="SAM" id="Phobius"/>
    </source>
</evidence>
<evidence type="ECO:0000256" key="3">
    <source>
        <dbReference type="ARBA" id="ARBA00022475"/>
    </source>
</evidence>
<dbReference type="Proteomes" id="UP000254889">
    <property type="component" value="Chromosome"/>
</dbReference>
<dbReference type="PANTHER" id="PTHR11795">
    <property type="entry name" value="BRANCHED-CHAIN AMINO ACID TRANSPORT SYSTEM PERMEASE PROTEIN LIVH"/>
    <property type="match status" value="1"/>
</dbReference>
<evidence type="ECO:0000256" key="1">
    <source>
        <dbReference type="ARBA" id="ARBA00004651"/>
    </source>
</evidence>
<dbReference type="KEGG" id="ptaw:DW352_13045"/>
<keyword evidence="3" id="KW-1003">Cell membrane</keyword>
<keyword evidence="2" id="KW-0813">Transport</keyword>
<gene>
    <name evidence="10" type="ORF">DW352_13045</name>
</gene>
<dbReference type="EMBL" id="CP031417">
    <property type="protein sequence ID" value="AXK81355.1"/>
    <property type="molecule type" value="Genomic_DNA"/>
</dbReference>
<comment type="similarity">
    <text evidence="8">Belongs to the binding-protein-dependent transport system permease family. LivHM subfamily.</text>
</comment>
<feature type="transmembrane region" description="Helical" evidence="9">
    <location>
        <begin position="285"/>
        <end position="310"/>
    </location>
</feature>
<feature type="transmembrane region" description="Helical" evidence="9">
    <location>
        <begin position="249"/>
        <end position="273"/>
    </location>
</feature>
<evidence type="ECO:0000256" key="7">
    <source>
        <dbReference type="ARBA" id="ARBA00023136"/>
    </source>
</evidence>
<feature type="transmembrane region" description="Helical" evidence="9">
    <location>
        <begin position="200"/>
        <end position="220"/>
    </location>
</feature>
<feature type="transmembrane region" description="Helical" evidence="9">
    <location>
        <begin position="66"/>
        <end position="85"/>
    </location>
</feature>
<proteinExistence type="inferred from homology"/>
<keyword evidence="6 9" id="KW-1133">Transmembrane helix</keyword>
<keyword evidence="7 9" id="KW-0472">Membrane</keyword>